<sequence>MLCHLISLYLGNLCLNNPNLFKYRMKAFLAILVSFITTISAVRAQWVSQPVPSHIKTVRHVAIVDQNVIWAQAFSFNATNGPDKILRTTNGGLTWSDVNVSLPGITDPFNIFSLKAVNASTAYITVYIYYIASGANTRVYKTTDAGLTWSHIPNMFTTTNSFVNQVEFFDANNGVIVGDMLEFYTTSDGGTTWTRVPASNLPPAHRDDFSFDHRVVIGNTIWVPAGSMRVYKSTDKGLSWTVSATNIPNIPGQSLAGIAFQDAMNGLISKGSALSRTTDGGLTWTAVNYSGSFFEHGLTHIPGTPNSYVSYSGSGTNPGLSISQDGGLSWTQLTNNAHHSAAFITNRLGWSGGNGVIYKLNGNALNTSEEVAFANSFVIYPNPSQGIFTILPAFSKPFDIEVYDLVGNKVKLQQGNSFGKTMVDLSGQKKGIYLLHILRGEERLVEKIALH</sequence>
<keyword evidence="6" id="KW-1185">Reference proteome</keyword>
<gene>
    <name evidence="5" type="ORF">F0P94_07010</name>
</gene>
<dbReference type="GO" id="GO:0015979">
    <property type="term" value="P:photosynthesis"/>
    <property type="evidence" value="ECO:0007669"/>
    <property type="project" value="UniProtKB-KW"/>
</dbReference>
<dbReference type="Gene3D" id="2.130.10.10">
    <property type="entry name" value="YVTN repeat-like/Quinoprotein amine dehydrogenase"/>
    <property type="match status" value="2"/>
</dbReference>
<evidence type="ECO:0000259" key="3">
    <source>
        <dbReference type="Pfam" id="PF14870"/>
    </source>
</evidence>
<dbReference type="Pfam" id="PF18962">
    <property type="entry name" value="Por_Secre_tail"/>
    <property type="match status" value="1"/>
</dbReference>
<dbReference type="InterPro" id="IPR028203">
    <property type="entry name" value="PSII_CF48-like_dom"/>
</dbReference>
<dbReference type="InterPro" id="IPR015943">
    <property type="entry name" value="WD40/YVTN_repeat-like_dom_sf"/>
</dbReference>
<dbReference type="NCBIfam" id="TIGR04183">
    <property type="entry name" value="Por_Secre_tail"/>
    <property type="match status" value="1"/>
</dbReference>
<feature type="domain" description="Secretion system C-terminal sorting" evidence="4">
    <location>
        <begin position="379"/>
        <end position="448"/>
    </location>
</feature>
<dbReference type="InterPro" id="IPR026444">
    <property type="entry name" value="Secre_tail"/>
</dbReference>
<protein>
    <submittedName>
        <fullName evidence="5">T9SS type A sorting domain-containing protein</fullName>
    </submittedName>
</protein>
<accession>A0A5N1J674</accession>
<dbReference type="Pfam" id="PF14870">
    <property type="entry name" value="PSII_BNR"/>
    <property type="match status" value="1"/>
</dbReference>
<comment type="caution">
    <text evidence="5">The sequence shown here is derived from an EMBL/GenBank/DDBJ whole genome shotgun (WGS) entry which is preliminary data.</text>
</comment>
<reference evidence="5 6" key="1">
    <citation type="submission" date="2019-09" db="EMBL/GenBank/DDBJ databases">
        <title>Genome sequence of Adhaeribacter sp. M2.</title>
        <authorList>
            <person name="Srinivasan S."/>
        </authorList>
    </citation>
    <scope>NUCLEOTIDE SEQUENCE [LARGE SCALE GENOMIC DNA]</scope>
    <source>
        <strain evidence="5 6">M2</strain>
    </source>
</reference>
<dbReference type="AlphaFoldDB" id="A0A5N1J674"/>
<feature type="domain" description="Photosynthesis system II assembly factor Ycf48/Hcf136-like" evidence="3">
    <location>
        <begin position="159"/>
        <end position="287"/>
    </location>
</feature>
<organism evidence="5 6">
    <name type="scientific">Adhaeribacter soli</name>
    <dbReference type="NCBI Taxonomy" id="2607655"/>
    <lineage>
        <taxon>Bacteria</taxon>
        <taxon>Pseudomonadati</taxon>
        <taxon>Bacteroidota</taxon>
        <taxon>Cytophagia</taxon>
        <taxon>Cytophagales</taxon>
        <taxon>Hymenobacteraceae</taxon>
        <taxon>Adhaeribacter</taxon>
    </lineage>
</organism>
<keyword evidence="1" id="KW-0602">Photosynthesis</keyword>
<evidence type="ECO:0000313" key="6">
    <source>
        <dbReference type="Proteomes" id="UP000326570"/>
    </source>
</evidence>
<evidence type="ECO:0000256" key="1">
    <source>
        <dbReference type="ARBA" id="ARBA00022531"/>
    </source>
</evidence>
<dbReference type="SUPFAM" id="SSF110296">
    <property type="entry name" value="Oligoxyloglucan reducing end-specific cellobiohydrolase"/>
    <property type="match status" value="1"/>
</dbReference>
<proteinExistence type="predicted"/>
<dbReference type="CDD" id="cd15482">
    <property type="entry name" value="Sialidase_non-viral"/>
    <property type="match status" value="1"/>
</dbReference>
<evidence type="ECO:0000259" key="4">
    <source>
        <dbReference type="Pfam" id="PF18962"/>
    </source>
</evidence>
<dbReference type="Proteomes" id="UP000326570">
    <property type="component" value="Unassembled WGS sequence"/>
</dbReference>
<name>A0A5N1J674_9BACT</name>
<dbReference type="PANTHER" id="PTHR47199">
    <property type="entry name" value="PHOTOSYSTEM II STABILITY/ASSEMBLY FACTOR HCF136, CHLOROPLASTIC"/>
    <property type="match status" value="1"/>
</dbReference>
<evidence type="ECO:0000313" key="5">
    <source>
        <dbReference type="EMBL" id="KAA9340093.1"/>
    </source>
</evidence>
<keyword evidence="2" id="KW-0604">Photosystem II</keyword>
<dbReference type="GO" id="GO:0009523">
    <property type="term" value="C:photosystem II"/>
    <property type="evidence" value="ECO:0007669"/>
    <property type="project" value="UniProtKB-KW"/>
</dbReference>
<dbReference type="EMBL" id="VTWT01000003">
    <property type="protein sequence ID" value="KAA9340093.1"/>
    <property type="molecule type" value="Genomic_DNA"/>
</dbReference>
<evidence type="ECO:0000256" key="2">
    <source>
        <dbReference type="ARBA" id="ARBA00023276"/>
    </source>
</evidence>
<dbReference type="PANTHER" id="PTHR47199:SF2">
    <property type="entry name" value="PHOTOSYSTEM II STABILITY_ASSEMBLY FACTOR HCF136, CHLOROPLASTIC"/>
    <property type="match status" value="1"/>
</dbReference>